<dbReference type="GO" id="GO:0007155">
    <property type="term" value="P:cell adhesion"/>
    <property type="evidence" value="ECO:0007669"/>
    <property type="project" value="InterPro"/>
</dbReference>
<keyword evidence="7" id="KW-0812">Transmembrane</keyword>
<keyword evidence="7" id="KW-1133">Transmembrane helix</keyword>
<dbReference type="InterPro" id="IPR046022">
    <property type="entry name" value="DUF5979"/>
</dbReference>
<evidence type="ECO:0000256" key="3">
    <source>
        <dbReference type="ARBA" id="ARBA00022525"/>
    </source>
</evidence>
<dbReference type="GeneID" id="64256133"/>
<dbReference type="InterPro" id="IPR008966">
    <property type="entry name" value="Adhesion_dom_sf"/>
</dbReference>
<keyword evidence="4" id="KW-0732">Signal</keyword>
<dbReference type="Pfam" id="PF25548">
    <property type="entry name" value="DUF7926"/>
    <property type="match status" value="1"/>
</dbReference>
<name>J2ZPG8_ACTNH</name>
<feature type="compositionally biased region" description="Pro residues" evidence="6">
    <location>
        <begin position="713"/>
        <end position="831"/>
    </location>
</feature>
<evidence type="ECO:0000313" key="11">
    <source>
        <dbReference type="Proteomes" id="UP000007814"/>
    </source>
</evidence>
<evidence type="ECO:0000259" key="9">
    <source>
        <dbReference type="Pfam" id="PF25548"/>
    </source>
</evidence>
<dbReference type="Proteomes" id="UP000007814">
    <property type="component" value="Unassembled WGS sequence"/>
</dbReference>
<dbReference type="eggNOG" id="COG1473">
    <property type="taxonomic scope" value="Bacteria"/>
</dbReference>
<dbReference type="RefSeq" id="WP_003783659.1">
    <property type="nucleotide sequence ID" value="NZ_ALJK01000149.1"/>
</dbReference>
<dbReference type="eggNOG" id="COG3266">
    <property type="taxonomic scope" value="Bacteria"/>
</dbReference>
<feature type="compositionally biased region" description="Low complexity" evidence="6">
    <location>
        <begin position="832"/>
        <end position="841"/>
    </location>
</feature>
<feature type="domain" description="DUF7926" evidence="9">
    <location>
        <begin position="201"/>
        <end position="377"/>
    </location>
</feature>
<keyword evidence="7" id="KW-0472">Membrane</keyword>
<dbReference type="PATRIC" id="fig|1115803.3.peg.1676"/>
<feature type="region of interest" description="Disordered" evidence="6">
    <location>
        <begin position="706"/>
        <end position="866"/>
    </location>
</feature>
<dbReference type="InterPro" id="IPR011252">
    <property type="entry name" value="Fibrogen-bd_dom1"/>
</dbReference>
<reference evidence="10 11" key="1">
    <citation type="submission" date="2012-07" db="EMBL/GenBank/DDBJ databases">
        <authorList>
            <person name="Durkin A.S."/>
            <person name="McCorrison J."/>
            <person name="Torralba M."/>
            <person name="Gillis M."/>
            <person name="Methe B."/>
            <person name="Sutton G."/>
            <person name="Nelson K.E."/>
        </authorList>
    </citation>
    <scope>NUCLEOTIDE SEQUENCE [LARGE SCALE GENOMIC DNA]</scope>
    <source>
        <strain evidence="11">ATCC 12104 / DSM 43013 / CCUG 2238 / JCM 8349 / NCTC 10301 / Howell 279</strain>
    </source>
</reference>
<keyword evidence="5" id="KW-0572">Peptidoglycan-anchor</keyword>
<protein>
    <submittedName>
        <fullName evidence="10">Uncharacterized protein</fullName>
    </submittedName>
</protein>
<proteinExistence type="predicted"/>
<evidence type="ECO:0000256" key="4">
    <source>
        <dbReference type="ARBA" id="ARBA00022729"/>
    </source>
</evidence>
<gene>
    <name evidence="10" type="ORF">HMPREF1129_2642</name>
</gene>
<dbReference type="Gene3D" id="2.60.40.1280">
    <property type="match status" value="1"/>
</dbReference>
<dbReference type="PANTHER" id="PTHR24216">
    <property type="entry name" value="PAXILLIN-RELATED"/>
    <property type="match status" value="1"/>
</dbReference>
<feature type="domain" description="DUF5979" evidence="8">
    <location>
        <begin position="517"/>
        <end position="609"/>
    </location>
</feature>
<organism evidence="10 11">
    <name type="scientific">Actinomyces naeslundii (strain ATCC 12104 / DSM 43013 / CCUG 2238 / JCM 8349 / NCTC 10301 / Howell 279)</name>
    <dbReference type="NCBI Taxonomy" id="1115803"/>
    <lineage>
        <taxon>Bacteria</taxon>
        <taxon>Bacillati</taxon>
        <taxon>Actinomycetota</taxon>
        <taxon>Actinomycetes</taxon>
        <taxon>Actinomycetales</taxon>
        <taxon>Actinomycetaceae</taxon>
        <taxon>Actinomyces</taxon>
    </lineage>
</organism>
<dbReference type="SUPFAM" id="SSF49401">
    <property type="entry name" value="Bacterial adhesins"/>
    <property type="match status" value="1"/>
</dbReference>
<evidence type="ECO:0000256" key="1">
    <source>
        <dbReference type="ARBA" id="ARBA00004191"/>
    </source>
</evidence>
<evidence type="ECO:0000256" key="6">
    <source>
        <dbReference type="SAM" id="MobiDB-lite"/>
    </source>
</evidence>
<comment type="subcellular location">
    <subcellularLocation>
        <location evidence="1">Secreted</location>
        <location evidence="1">Cell wall</location>
    </subcellularLocation>
</comment>
<dbReference type="AlphaFoldDB" id="J2ZPG8"/>
<accession>J2ZPG8</accession>
<feature type="domain" description="DUF5979" evidence="8">
    <location>
        <begin position="615"/>
        <end position="707"/>
    </location>
</feature>
<keyword evidence="2" id="KW-0134">Cell wall</keyword>
<keyword evidence="3" id="KW-0964">Secreted</keyword>
<feature type="transmembrane region" description="Helical" evidence="7">
    <location>
        <begin position="869"/>
        <end position="887"/>
    </location>
</feature>
<dbReference type="InterPro" id="IPR057686">
    <property type="entry name" value="DUF7926"/>
</dbReference>
<sequence>MSAIPIPRVLGTPGRAVGALVALVALVATLLTVLPTQARAANNPSITVSGLSLVVSNANGVEEPDNTSVKVDDILKLKFAWDARNASARSGDSFQIQLPEQLRNRERLSEPMKVSHQGAEHTIGECVMDDRAITCTFNSTLDTIIGQGFTGLQGNGTALVLASQASDSANVTIDANGKQTEVPVPGGKIAENVGLEYKPQWMSKWAADVTSTSKKVDWEVTFGPDQVKEALEKNGQSLTVDGRTRSTITFSDELGPGQVYVPTKSDWKLSIGAAQGRNNFYGQVTDASGADKDVSQGDFDLDVTIQGNTATIAVTGPFAPQTNYHIYYSSTPTTADGVVQAGVEYTNKASVVGSGLEHSYSVHYTKSFTINVEMKPGFGGLDITKLLTGSETAKVPAGTTFQVGINYTLPGGATVDTYPGWKAPGTVNQTHTGGDTSMTVTVGEKAVYNGTFPVGTVLTLDEDTTTASATPAGVVWGSHTFTVGDQNTNSLTVEDQKSTAVTLRNSADPAAVEEGDFTVTKALAGDGDFSKSTFEFTYTCTDGTEGSLTVTGAATSEKSKKVKAGSTCTITEDSAKAGQNGYTLTAPAAQTVTITKDQTAAVTMTNTYARDMGTFSVTKVVTGLESVDNEFAFSYTCDNNVKGTLKVKADGSVTSGPELPVGTKCTIEEDAQSAAVKGYTLEAPASQTVTISEKEQAVLVTFTNAYTPEPKPEPSPSPTPEPTPTPSETPTPEPTPTPTPEPTPTPSETPTPEPTPTPTPEPTPTPTPEPTPTPSESPTPEPSPTPTPEPSPTPSESPTPGETPDPSESPTPAPSESPSPDPSATPDPSDPATPGAPSSPSGTPPAAPSDPAKPQEPSGGPLASTGVRVGLPLAVAVLAVMGGALLVSRRRA</sequence>
<evidence type="ECO:0000256" key="7">
    <source>
        <dbReference type="SAM" id="Phobius"/>
    </source>
</evidence>
<dbReference type="PANTHER" id="PTHR24216:SF65">
    <property type="entry name" value="PAXILLIN-LIKE PROTEIN 1"/>
    <property type="match status" value="1"/>
</dbReference>
<dbReference type="EMBL" id="ALJK01000149">
    <property type="protein sequence ID" value="EJN84445.1"/>
    <property type="molecule type" value="Genomic_DNA"/>
</dbReference>
<dbReference type="Pfam" id="PF19407">
    <property type="entry name" value="DUF5979"/>
    <property type="match status" value="2"/>
</dbReference>
<evidence type="ECO:0000256" key="2">
    <source>
        <dbReference type="ARBA" id="ARBA00022512"/>
    </source>
</evidence>
<evidence type="ECO:0000256" key="5">
    <source>
        <dbReference type="ARBA" id="ARBA00023088"/>
    </source>
</evidence>
<evidence type="ECO:0000313" key="10">
    <source>
        <dbReference type="EMBL" id="EJN84445.1"/>
    </source>
</evidence>
<evidence type="ECO:0000259" key="8">
    <source>
        <dbReference type="Pfam" id="PF19407"/>
    </source>
</evidence>
<comment type="caution">
    <text evidence="10">The sequence shown here is derived from an EMBL/GenBank/DDBJ whole genome shotgun (WGS) entry which is preliminary data.</text>
</comment>